<protein>
    <submittedName>
        <fullName evidence="3">Uncharacterized protein</fullName>
    </submittedName>
</protein>
<evidence type="ECO:0000256" key="2">
    <source>
        <dbReference type="SAM" id="Phobius"/>
    </source>
</evidence>
<feature type="region of interest" description="Disordered" evidence="1">
    <location>
        <begin position="1"/>
        <end position="50"/>
    </location>
</feature>
<feature type="compositionally biased region" description="Polar residues" evidence="1">
    <location>
        <begin position="28"/>
        <end position="38"/>
    </location>
</feature>
<feature type="transmembrane region" description="Helical" evidence="2">
    <location>
        <begin position="95"/>
        <end position="119"/>
    </location>
</feature>
<accession>A0A5B7C1F1</accession>
<dbReference type="AlphaFoldDB" id="A0A5B7C1F1"/>
<reference evidence="3" key="1">
    <citation type="submission" date="2019-08" db="EMBL/GenBank/DDBJ databases">
        <title>Reference gene set and small RNA set construction with multiple tissues from Davidia involucrata Baill.</title>
        <authorList>
            <person name="Yang H."/>
            <person name="Zhou C."/>
            <person name="Li G."/>
            <person name="Wang J."/>
            <person name="Gao P."/>
            <person name="Wang M."/>
            <person name="Wang R."/>
            <person name="Zhao Y."/>
        </authorList>
    </citation>
    <scope>NUCLEOTIDE SEQUENCE</scope>
    <source>
        <tissue evidence="3">Mixed with DoveR01_LX</tissue>
    </source>
</reference>
<organism evidence="3">
    <name type="scientific">Davidia involucrata</name>
    <name type="common">Dove tree</name>
    <dbReference type="NCBI Taxonomy" id="16924"/>
    <lineage>
        <taxon>Eukaryota</taxon>
        <taxon>Viridiplantae</taxon>
        <taxon>Streptophyta</taxon>
        <taxon>Embryophyta</taxon>
        <taxon>Tracheophyta</taxon>
        <taxon>Spermatophyta</taxon>
        <taxon>Magnoliopsida</taxon>
        <taxon>eudicotyledons</taxon>
        <taxon>Gunneridae</taxon>
        <taxon>Pentapetalae</taxon>
        <taxon>asterids</taxon>
        <taxon>Cornales</taxon>
        <taxon>Nyssaceae</taxon>
        <taxon>Davidia</taxon>
    </lineage>
</organism>
<gene>
    <name evidence="3" type="ORF">Din_044166</name>
</gene>
<name>A0A5B7C1F1_DAVIN</name>
<evidence type="ECO:0000313" key="3">
    <source>
        <dbReference type="EMBL" id="MPA74725.1"/>
    </source>
</evidence>
<keyword evidence="2" id="KW-1133">Transmembrane helix</keyword>
<feature type="compositionally biased region" description="Basic and acidic residues" evidence="1">
    <location>
        <begin position="1"/>
        <end position="11"/>
    </location>
</feature>
<proteinExistence type="predicted"/>
<sequence>MNSMEEREREGVSPAGNGDHDNNPPLPQTQSISPAQTASHDHPLPETSHQQAFAFPSGTYVIQVPKDQIYRVPPPKDALLAECHRNPPRQNKSCCTCFLCIFIITLILGLVGGITSIFLKRYNPT</sequence>
<evidence type="ECO:0000256" key="1">
    <source>
        <dbReference type="SAM" id="MobiDB-lite"/>
    </source>
</evidence>
<keyword evidence="2" id="KW-0472">Membrane</keyword>
<keyword evidence="2" id="KW-0812">Transmembrane</keyword>
<dbReference type="EMBL" id="GHES01044166">
    <property type="protein sequence ID" value="MPA74725.1"/>
    <property type="molecule type" value="Transcribed_RNA"/>
</dbReference>